<organism evidence="1 2">
    <name type="scientific">Tsukamurella conjunctivitidis</name>
    <dbReference type="NCBI Taxonomy" id="2592068"/>
    <lineage>
        <taxon>Bacteria</taxon>
        <taxon>Bacillati</taxon>
        <taxon>Actinomycetota</taxon>
        <taxon>Actinomycetes</taxon>
        <taxon>Mycobacteriales</taxon>
        <taxon>Tsukamurellaceae</taxon>
        <taxon>Tsukamurella</taxon>
    </lineage>
</organism>
<reference evidence="1 2" key="1">
    <citation type="submission" date="2019-06" db="EMBL/GenBank/DDBJ databases">
        <title>Tsukamurella conjunctivitidis sp. nov., Tsukamurella assacharolytica sp. nov. and Tsukamurella sputae sp. nov. isolated from patients with conjunctivitis, bacteraemia (lymphoma) and respiratory infection (sputum) in Hong Kong.</title>
        <authorList>
            <person name="Teng J.L.L."/>
            <person name="Lee H.H."/>
            <person name="Fong J.Y.H."/>
            <person name="Fok K.M.N."/>
            <person name="Lau S.K.P."/>
            <person name="Woo P.C.Y."/>
        </authorList>
    </citation>
    <scope>NUCLEOTIDE SEQUENCE [LARGE SCALE GENOMIC DNA]</scope>
    <source>
        <strain evidence="1 2">HKU72</strain>
    </source>
</reference>
<accession>A0A5C5RSZ8</accession>
<name>A0A5C5RSZ8_9ACTN</name>
<evidence type="ECO:0000313" key="2">
    <source>
        <dbReference type="Proteomes" id="UP000319375"/>
    </source>
</evidence>
<proteinExistence type="predicted"/>
<comment type="caution">
    <text evidence="1">The sequence shown here is derived from an EMBL/GenBank/DDBJ whole genome shotgun (WGS) entry which is preliminary data.</text>
</comment>
<dbReference type="OrthoDB" id="3295129at2"/>
<dbReference type="EMBL" id="VIGX01000026">
    <property type="protein sequence ID" value="TWS25583.1"/>
    <property type="molecule type" value="Genomic_DNA"/>
</dbReference>
<gene>
    <name evidence="1" type="ORF">FK530_22965</name>
</gene>
<protein>
    <submittedName>
        <fullName evidence="1">Uncharacterized protein</fullName>
    </submittedName>
</protein>
<sequence length="215" mass="23396">MTASDPTDLIRAVDFVHVSGMMSKLYGPGLEECCSSCGERWPCEVRRLRDALDASDAELDGVGQALALAEIRVNHFRAYAEDVASHGMRADLNPTLGRVMTADETVGWAYGYLRRVDAWVRGSANRTLDTDPGDSGLPPLPPEHRFLNLNPYSQKPSDTEAALAEANATIDRVRALVEERENHWSAALMVGHGGVKLPIVVSTDDLRRAVEGPAT</sequence>
<keyword evidence="2" id="KW-1185">Reference proteome</keyword>
<dbReference type="Proteomes" id="UP000319375">
    <property type="component" value="Unassembled WGS sequence"/>
</dbReference>
<evidence type="ECO:0000313" key="1">
    <source>
        <dbReference type="EMBL" id="TWS25583.1"/>
    </source>
</evidence>
<dbReference type="RefSeq" id="WP_146489258.1">
    <property type="nucleotide sequence ID" value="NZ_VIGX01000026.1"/>
</dbReference>
<dbReference type="AlphaFoldDB" id="A0A5C5RSZ8"/>